<organism evidence="1 2">
    <name type="scientific">Sphingomonas swuensis</name>
    <dbReference type="NCBI Taxonomy" id="977800"/>
    <lineage>
        <taxon>Bacteria</taxon>
        <taxon>Pseudomonadati</taxon>
        <taxon>Pseudomonadota</taxon>
        <taxon>Alphaproteobacteria</taxon>
        <taxon>Sphingomonadales</taxon>
        <taxon>Sphingomonadaceae</taxon>
        <taxon>Sphingomonas</taxon>
    </lineage>
</organism>
<dbReference type="Proteomes" id="UP001500235">
    <property type="component" value="Unassembled WGS sequence"/>
</dbReference>
<evidence type="ECO:0008006" key="3">
    <source>
        <dbReference type="Google" id="ProtNLM"/>
    </source>
</evidence>
<name>A0ABP7TEQ6_9SPHN</name>
<sequence length="91" mass="9721">MTEHPEKGGGQDNKFEVTISYGGINKPLEINRNQQVQAVFARAMELFHQPGGELALFNGANEVPLHQSVGDAGIVAGSLLLLRPRNVGGGR</sequence>
<dbReference type="RefSeq" id="WP_344707974.1">
    <property type="nucleotide sequence ID" value="NZ_BAABBQ010000001.1"/>
</dbReference>
<dbReference type="EMBL" id="BAABBQ010000001">
    <property type="protein sequence ID" value="GAA4025195.1"/>
    <property type="molecule type" value="Genomic_DNA"/>
</dbReference>
<evidence type="ECO:0000313" key="2">
    <source>
        <dbReference type="Proteomes" id="UP001500235"/>
    </source>
</evidence>
<keyword evidence="2" id="KW-1185">Reference proteome</keyword>
<reference evidence="2" key="1">
    <citation type="journal article" date="2019" name="Int. J. Syst. Evol. Microbiol.">
        <title>The Global Catalogue of Microorganisms (GCM) 10K type strain sequencing project: providing services to taxonomists for standard genome sequencing and annotation.</title>
        <authorList>
            <consortium name="The Broad Institute Genomics Platform"/>
            <consortium name="The Broad Institute Genome Sequencing Center for Infectious Disease"/>
            <person name="Wu L."/>
            <person name="Ma J."/>
        </authorList>
    </citation>
    <scope>NUCLEOTIDE SEQUENCE [LARGE SCALE GENOMIC DNA]</scope>
    <source>
        <strain evidence="2">JCM 17563</strain>
    </source>
</reference>
<accession>A0ABP7TEQ6</accession>
<protein>
    <recommendedName>
        <fullName evidence="3">Ubiquitin-like domain-containing protein</fullName>
    </recommendedName>
</protein>
<gene>
    <name evidence="1" type="ORF">GCM10022280_27580</name>
</gene>
<evidence type="ECO:0000313" key="1">
    <source>
        <dbReference type="EMBL" id="GAA4025195.1"/>
    </source>
</evidence>
<comment type="caution">
    <text evidence="1">The sequence shown here is derived from an EMBL/GenBank/DDBJ whole genome shotgun (WGS) entry which is preliminary data.</text>
</comment>
<proteinExistence type="predicted"/>